<dbReference type="Proteomes" id="UP000582231">
    <property type="component" value="Unassembled WGS sequence"/>
</dbReference>
<accession>A0A852RFN7</accession>
<evidence type="ECO:0000259" key="2">
    <source>
        <dbReference type="PROSITE" id="PS50263"/>
    </source>
</evidence>
<dbReference type="EMBL" id="JACCBF010000001">
    <property type="protein sequence ID" value="NYD29259.1"/>
    <property type="molecule type" value="Genomic_DNA"/>
</dbReference>
<sequence>MQDRVTIGLVQWHAAPGEPDTNLTTALALVAEAARQGAELVVLPELWASGYDAPRLAAIVAGAAEPVPGPRSDALAAAARSHGIWLFAGSVPELADGATYNTTVVYDPAGEIVARHRKAHLYRPTAEDAVFAAGSEATVLDTVPFGRVGMATCFDGDHAAYARALRDRGARLVVMPAAYEAGAEHWWDRLHPAHALANGQWWITVNQPGGEGDAAMFGRSRVIAPDGTVVCEAPRHDADGPAVVTCTVDLAAGIADADQHNAALWTDTRPELYVL</sequence>
<dbReference type="PROSITE" id="PS50263">
    <property type="entry name" value="CN_HYDROLASE"/>
    <property type="match status" value="1"/>
</dbReference>
<comment type="caution">
    <text evidence="3">The sequence shown here is derived from an EMBL/GenBank/DDBJ whole genome shotgun (WGS) entry which is preliminary data.</text>
</comment>
<dbReference type="Pfam" id="PF00795">
    <property type="entry name" value="CN_hydrolase"/>
    <property type="match status" value="1"/>
</dbReference>
<gene>
    <name evidence="3" type="ORF">BJ958_000805</name>
</gene>
<dbReference type="CDD" id="cd07197">
    <property type="entry name" value="nitrilase"/>
    <property type="match status" value="1"/>
</dbReference>
<reference evidence="3 4" key="1">
    <citation type="submission" date="2020-07" db="EMBL/GenBank/DDBJ databases">
        <title>Sequencing the genomes of 1000 actinobacteria strains.</title>
        <authorList>
            <person name="Klenk H.-P."/>
        </authorList>
    </citation>
    <scope>NUCLEOTIDE SEQUENCE [LARGE SCALE GENOMIC DNA]</scope>
    <source>
        <strain evidence="3 4">DSM 19082</strain>
    </source>
</reference>
<dbReference type="InterPro" id="IPR003010">
    <property type="entry name" value="C-N_Hydrolase"/>
</dbReference>
<name>A0A852RFN7_9ACTN</name>
<evidence type="ECO:0000313" key="3">
    <source>
        <dbReference type="EMBL" id="NYD29259.1"/>
    </source>
</evidence>
<organism evidence="3 4">
    <name type="scientific">Nocardioides kongjuensis</name>
    <dbReference type="NCBI Taxonomy" id="349522"/>
    <lineage>
        <taxon>Bacteria</taxon>
        <taxon>Bacillati</taxon>
        <taxon>Actinomycetota</taxon>
        <taxon>Actinomycetes</taxon>
        <taxon>Propionibacteriales</taxon>
        <taxon>Nocardioidaceae</taxon>
        <taxon>Nocardioides</taxon>
    </lineage>
</organism>
<dbReference type="GO" id="GO:0016811">
    <property type="term" value="F:hydrolase activity, acting on carbon-nitrogen (but not peptide) bonds, in linear amides"/>
    <property type="evidence" value="ECO:0007669"/>
    <property type="project" value="TreeGrafter"/>
</dbReference>
<evidence type="ECO:0000313" key="4">
    <source>
        <dbReference type="Proteomes" id="UP000582231"/>
    </source>
</evidence>
<dbReference type="PANTHER" id="PTHR43674:SF16">
    <property type="entry name" value="CARBON-NITROGEN FAMILY, PUTATIVE (AFU_ORTHOLOGUE AFUA_5G02350)-RELATED"/>
    <property type="match status" value="1"/>
</dbReference>
<feature type="domain" description="CN hydrolase" evidence="2">
    <location>
        <begin position="5"/>
        <end position="250"/>
    </location>
</feature>
<dbReference type="InterPro" id="IPR050345">
    <property type="entry name" value="Aliph_Amidase/BUP"/>
</dbReference>
<dbReference type="Gene3D" id="3.60.110.10">
    <property type="entry name" value="Carbon-nitrogen hydrolase"/>
    <property type="match status" value="1"/>
</dbReference>
<dbReference type="AlphaFoldDB" id="A0A852RFN7"/>
<proteinExistence type="predicted"/>
<dbReference type="RefSeq" id="WP_179725653.1">
    <property type="nucleotide sequence ID" value="NZ_BAABEF010000001.1"/>
</dbReference>
<keyword evidence="1 3" id="KW-0378">Hydrolase</keyword>
<dbReference type="InterPro" id="IPR036526">
    <property type="entry name" value="C-N_Hydrolase_sf"/>
</dbReference>
<dbReference type="PANTHER" id="PTHR43674">
    <property type="entry name" value="NITRILASE C965.09-RELATED"/>
    <property type="match status" value="1"/>
</dbReference>
<keyword evidence="4" id="KW-1185">Reference proteome</keyword>
<protein>
    <submittedName>
        <fullName evidence="3">Putative amidohydrolase</fullName>
    </submittedName>
</protein>
<evidence type="ECO:0000256" key="1">
    <source>
        <dbReference type="ARBA" id="ARBA00022801"/>
    </source>
</evidence>
<dbReference type="SUPFAM" id="SSF56317">
    <property type="entry name" value="Carbon-nitrogen hydrolase"/>
    <property type="match status" value="1"/>
</dbReference>